<keyword evidence="3" id="KW-1185">Reference proteome</keyword>
<feature type="region of interest" description="Disordered" evidence="1">
    <location>
        <begin position="105"/>
        <end position="135"/>
    </location>
</feature>
<evidence type="ECO:0000313" key="3">
    <source>
        <dbReference type="Proteomes" id="UP000187209"/>
    </source>
</evidence>
<dbReference type="EMBL" id="MPUH01000667">
    <property type="protein sequence ID" value="OMJ75818.1"/>
    <property type="molecule type" value="Genomic_DNA"/>
</dbReference>
<feature type="region of interest" description="Disordered" evidence="1">
    <location>
        <begin position="243"/>
        <end position="280"/>
    </location>
</feature>
<dbReference type="Proteomes" id="UP000187209">
    <property type="component" value="Unassembled WGS sequence"/>
</dbReference>
<comment type="caution">
    <text evidence="2">The sequence shown here is derived from an EMBL/GenBank/DDBJ whole genome shotgun (WGS) entry which is preliminary data.</text>
</comment>
<evidence type="ECO:0000313" key="2">
    <source>
        <dbReference type="EMBL" id="OMJ75818.1"/>
    </source>
</evidence>
<evidence type="ECO:0000256" key="1">
    <source>
        <dbReference type="SAM" id="MobiDB-lite"/>
    </source>
</evidence>
<organism evidence="2 3">
    <name type="scientific">Stentor coeruleus</name>
    <dbReference type="NCBI Taxonomy" id="5963"/>
    <lineage>
        <taxon>Eukaryota</taxon>
        <taxon>Sar</taxon>
        <taxon>Alveolata</taxon>
        <taxon>Ciliophora</taxon>
        <taxon>Postciliodesmatophora</taxon>
        <taxon>Heterotrichea</taxon>
        <taxon>Heterotrichida</taxon>
        <taxon>Stentoridae</taxon>
        <taxon>Stentor</taxon>
    </lineage>
</organism>
<dbReference type="PANTHER" id="PTHR47026">
    <property type="entry name" value="PIGMENTOSA GTPASE REGULATOR-LIKE PROTEIN, PUTATIVE-RELATED"/>
    <property type="match status" value="1"/>
</dbReference>
<gene>
    <name evidence="2" type="ORF">SteCoe_24956</name>
</gene>
<reference evidence="2 3" key="1">
    <citation type="submission" date="2016-11" db="EMBL/GenBank/DDBJ databases">
        <title>The macronuclear genome of Stentor coeruleus: a giant cell with tiny introns.</title>
        <authorList>
            <person name="Slabodnick M."/>
            <person name="Ruby J.G."/>
            <person name="Reiff S.B."/>
            <person name="Swart E.C."/>
            <person name="Gosai S."/>
            <person name="Prabakaran S."/>
            <person name="Witkowska E."/>
            <person name="Larue G.E."/>
            <person name="Fisher S."/>
            <person name="Freeman R.M."/>
            <person name="Gunawardena J."/>
            <person name="Chu W."/>
            <person name="Stover N.A."/>
            <person name="Gregory B.D."/>
            <person name="Nowacki M."/>
            <person name="Derisi J."/>
            <person name="Roy S.W."/>
            <person name="Marshall W.F."/>
            <person name="Sood P."/>
        </authorList>
    </citation>
    <scope>NUCLEOTIDE SEQUENCE [LARGE SCALE GENOMIC DNA]</scope>
    <source>
        <strain evidence="2">WM001</strain>
    </source>
</reference>
<dbReference type="AlphaFoldDB" id="A0A1R2BGC6"/>
<accession>A0A1R2BGC6</accession>
<name>A0A1R2BGC6_9CILI</name>
<sequence length="280" mass="32922">MEPAPKADTNVSQESIENMIKEIAELEAERKSFEAAEKILEAGKTNKKIEKLKSLLAEKRKQEKENKILQDKKSLEEAHSTEINNFNTLWQEKKNKLMEDLQKEEEKIKTRQKEEKTKTKEELLKSFPQKPKPDPKFLELRQLKYALLKSKQYEKAYEIEQQMKTHETQRQEKWEKKKNEKVEFEMEKLEKGFLKELEGFNKKKTLELFEFERKKNKEYDHLIKRYKNTANDIVLSQKTLKRRLSGTNKKGSAPQGGSEVVSSPKNIGSEKAEKPSGSMD</sequence>
<feature type="compositionally biased region" description="Basic and acidic residues" evidence="1">
    <location>
        <begin position="105"/>
        <end position="124"/>
    </location>
</feature>
<proteinExistence type="predicted"/>
<dbReference type="PANTHER" id="PTHR47026:SF2">
    <property type="entry name" value="FLAGELLAR ASSOCIATED PROTEIN"/>
    <property type="match status" value="1"/>
</dbReference>
<protein>
    <submittedName>
        <fullName evidence="2">Uncharacterized protein</fullName>
    </submittedName>
</protein>